<gene>
    <name evidence="2" type="ORF">O0Q50_32045</name>
</gene>
<dbReference type="RefSeq" id="WP_316911739.1">
    <property type="nucleotide sequence ID" value="NZ_JAPTGD010000019.1"/>
</dbReference>
<dbReference type="Pfam" id="PF05732">
    <property type="entry name" value="RepL"/>
    <property type="match status" value="1"/>
</dbReference>
<dbReference type="InterPro" id="IPR008813">
    <property type="entry name" value="Plasmid_replication_RepL"/>
</dbReference>
<comment type="caution">
    <text evidence="2">The sequence shown here is derived from an EMBL/GenBank/DDBJ whole genome shotgun (WGS) entry which is preliminary data.</text>
</comment>
<evidence type="ECO:0000313" key="2">
    <source>
        <dbReference type="EMBL" id="MDU9695800.1"/>
    </source>
</evidence>
<proteinExistence type="predicted"/>
<sequence>MSEKQPKKKSITTRKKVRFTGTQKYINQDTGEIVEMNVTEIEERDANFHKVWLGHVIQSLDLIGNKKINILTFIMSNLNKENQFLYTYSMIEAETGISRKTIADTMTALQESDFLKKVKNGHYEVNPDQIFKGGKNSRMDILLRYKNLSSLSSQEQEDDN</sequence>
<dbReference type="GO" id="GO:0006260">
    <property type="term" value="P:DNA replication"/>
    <property type="evidence" value="ECO:0007669"/>
    <property type="project" value="InterPro"/>
</dbReference>
<accession>A0AAX6NJG4</accession>
<dbReference type="EMBL" id="JAPTGD010000019">
    <property type="protein sequence ID" value="MDU9695800.1"/>
    <property type="molecule type" value="Genomic_DNA"/>
</dbReference>
<reference evidence="2" key="1">
    <citation type="journal article" date="2022" name="J Environ Chem Eng">
        <title>Biodegradation of petroleum oil using a constructed nonpathogenic and heavy metal-tolerant bacterial consortium isolated from marine sponges.</title>
        <authorList>
            <person name="Dechsakulwatana C."/>
            <person name="Rungsihiranrut A."/>
            <person name="Muangchinda C."/>
            <person name="Ningthoujam R."/>
            <person name="Klankeo P."/>
            <person name="Pinyakong O."/>
        </authorList>
    </citation>
    <scope>NUCLEOTIDE SEQUENCE</scope>
    <source>
        <strain evidence="2">TL01-2</strain>
    </source>
</reference>
<dbReference type="AlphaFoldDB" id="A0AAX6NJG4"/>
<protein>
    <submittedName>
        <fullName evidence="2">Replication/maintenance protein RepL</fullName>
    </submittedName>
</protein>
<name>A0AAX6NJG4_PRIAR</name>
<dbReference type="Proteomes" id="UP001269400">
    <property type="component" value="Unassembled WGS sequence"/>
</dbReference>
<evidence type="ECO:0000313" key="3">
    <source>
        <dbReference type="Proteomes" id="UP001269400"/>
    </source>
</evidence>
<reference evidence="2" key="2">
    <citation type="submission" date="2022-12" db="EMBL/GenBank/DDBJ databases">
        <authorList>
            <person name="Dechsakulwatana C."/>
            <person name="Rungsihiranrut A."/>
            <person name="Muangchinda C."/>
            <person name="Ningthoujam R."/>
            <person name="Klankeo P."/>
            <person name="Pinyakong O."/>
        </authorList>
    </citation>
    <scope>NUCLEOTIDE SEQUENCE</scope>
    <source>
        <strain evidence="2">TL01-2</strain>
    </source>
</reference>
<evidence type="ECO:0000259" key="1">
    <source>
        <dbReference type="Pfam" id="PF05732"/>
    </source>
</evidence>
<organism evidence="2 3">
    <name type="scientific">Priestia aryabhattai</name>
    <name type="common">Bacillus aryabhattai</name>
    <dbReference type="NCBI Taxonomy" id="412384"/>
    <lineage>
        <taxon>Bacteria</taxon>
        <taxon>Bacillati</taxon>
        <taxon>Bacillota</taxon>
        <taxon>Bacilli</taxon>
        <taxon>Bacillales</taxon>
        <taxon>Bacillaceae</taxon>
        <taxon>Priestia</taxon>
    </lineage>
</organism>
<feature type="domain" description="Plasmid replication protein RepL" evidence="1">
    <location>
        <begin position="12"/>
        <end position="158"/>
    </location>
</feature>
<dbReference type="GO" id="GO:0006276">
    <property type="term" value="P:plasmid maintenance"/>
    <property type="evidence" value="ECO:0007669"/>
    <property type="project" value="InterPro"/>
</dbReference>